<dbReference type="GO" id="GO:0004735">
    <property type="term" value="F:pyrroline-5-carboxylate reductase activity"/>
    <property type="evidence" value="ECO:0007669"/>
    <property type="project" value="UniProtKB-UniRule"/>
</dbReference>
<dbReference type="Pfam" id="PF14748">
    <property type="entry name" value="P5CR_dimer"/>
    <property type="match status" value="1"/>
</dbReference>
<keyword evidence="4" id="KW-0963">Cytoplasm</keyword>
<sequence length="279" mass="29349">MENTVIDLSQSILVVGGGRMGGAIVHGWLRQGVNPGQIHLIDRNPEAVAGFVESLGIVGYTGIEEIPAGSIFDFVLLATKPQVISEALPVYRAFLGSDSLLISIAAGISSDSLSRLAPGDHGIVRVMPNTPALISRGVMVGYPNARVSISKRHACEALFISLGEFYWVENEEQMHGVTAVSGSGPAYLFHFVESMIAAAEEVGLPKALARELAIGTVVGAARLVEAGTRDVSELRKEVTSPKGTTEAALNVLMGDQALTRLLCSAIDAAATRSRELAVC</sequence>
<dbReference type="GO" id="GO:0005737">
    <property type="term" value="C:cytoplasm"/>
    <property type="evidence" value="ECO:0007669"/>
    <property type="project" value="UniProtKB-SubCell"/>
</dbReference>
<dbReference type="FunFam" id="1.10.3730.10:FF:000001">
    <property type="entry name" value="Pyrroline-5-carboxylate reductase"/>
    <property type="match status" value="1"/>
</dbReference>
<dbReference type="InterPro" id="IPR008927">
    <property type="entry name" value="6-PGluconate_DH-like_C_sf"/>
</dbReference>
<evidence type="ECO:0000256" key="2">
    <source>
        <dbReference type="ARBA" id="ARBA00022857"/>
    </source>
</evidence>
<evidence type="ECO:0000256" key="5">
    <source>
        <dbReference type="NCBIfam" id="TIGR00112"/>
    </source>
</evidence>
<feature type="domain" description="Pyrroline-5-carboxylate reductase dimerisation" evidence="8">
    <location>
        <begin position="171"/>
        <end position="276"/>
    </location>
</feature>
<dbReference type="InterPro" id="IPR000304">
    <property type="entry name" value="Pyrroline-COOH_reductase"/>
</dbReference>
<dbReference type="OrthoDB" id="9805754at2"/>
<comment type="subcellular location">
    <subcellularLocation>
        <location evidence="4">Cytoplasm</location>
    </subcellularLocation>
</comment>
<evidence type="ECO:0000259" key="7">
    <source>
        <dbReference type="Pfam" id="PF03807"/>
    </source>
</evidence>
<comment type="catalytic activity">
    <reaction evidence="4">
        <text>L-proline + NAD(+) = (S)-1-pyrroline-5-carboxylate + NADH + 2 H(+)</text>
        <dbReference type="Rhea" id="RHEA:14105"/>
        <dbReference type="ChEBI" id="CHEBI:15378"/>
        <dbReference type="ChEBI" id="CHEBI:17388"/>
        <dbReference type="ChEBI" id="CHEBI:57540"/>
        <dbReference type="ChEBI" id="CHEBI:57945"/>
        <dbReference type="ChEBI" id="CHEBI:60039"/>
        <dbReference type="EC" id="1.5.1.2"/>
    </reaction>
</comment>
<comment type="similarity">
    <text evidence="1 4">Belongs to the pyrroline-5-carboxylate reductase family.</text>
</comment>
<keyword evidence="10" id="KW-1185">Reference proteome</keyword>
<dbReference type="PANTHER" id="PTHR11645:SF0">
    <property type="entry name" value="PYRROLINE-5-CARBOXYLATE REDUCTASE 3"/>
    <property type="match status" value="1"/>
</dbReference>
<dbReference type="InterPro" id="IPR028939">
    <property type="entry name" value="P5C_Rdtase_cat_N"/>
</dbReference>
<evidence type="ECO:0000256" key="6">
    <source>
        <dbReference type="PIRSR" id="PIRSR000193-1"/>
    </source>
</evidence>
<dbReference type="InterPro" id="IPR036291">
    <property type="entry name" value="NAD(P)-bd_dom_sf"/>
</dbReference>
<evidence type="ECO:0000256" key="3">
    <source>
        <dbReference type="ARBA" id="ARBA00023002"/>
    </source>
</evidence>
<dbReference type="EC" id="1.5.1.2" evidence="4 5"/>
<dbReference type="HAMAP" id="MF_01925">
    <property type="entry name" value="P5C_reductase"/>
    <property type="match status" value="1"/>
</dbReference>
<proteinExistence type="inferred from homology"/>
<keyword evidence="2 4" id="KW-0521">NADP</keyword>
<dbReference type="Proteomes" id="UP000243073">
    <property type="component" value="Unassembled WGS sequence"/>
</dbReference>
<dbReference type="SUPFAM" id="SSF48179">
    <property type="entry name" value="6-phosphogluconate dehydrogenase C-terminal domain-like"/>
    <property type="match status" value="1"/>
</dbReference>
<dbReference type="Pfam" id="PF03807">
    <property type="entry name" value="F420_oxidored"/>
    <property type="match status" value="1"/>
</dbReference>
<comment type="function">
    <text evidence="4">Catalyzes the reduction of 1-pyrroline-5-carboxylate (PCA) to L-proline.</text>
</comment>
<gene>
    <name evidence="4" type="primary">proC</name>
    <name evidence="9" type="ORF">BFR47_16405</name>
</gene>
<comment type="caution">
    <text evidence="9">The sequence shown here is derived from an EMBL/GenBank/DDBJ whole genome shotgun (WGS) entry which is preliminary data.</text>
</comment>
<name>A0A1J4QBT5_9GAMM</name>
<keyword evidence="3 4" id="KW-0560">Oxidoreductase</keyword>
<accession>A0A1J4QBT5</accession>
<evidence type="ECO:0000256" key="1">
    <source>
        <dbReference type="ARBA" id="ARBA00005525"/>
    </source>
</evidence>
<dbReference type="RefSeq" id="WP_071473428.1">
    <property type="nucleotide sequence ID" value="NZ_MDKE01000035.1"/>
</dbReference>
<feature type="binding site" evidence="6">
    <location>
        <begin position="78"/>
        <end position="81"/>
    </location>
    <ligand>
        <name>NADP(+)</name>
        <dbReference type="ChEBI" id="CHEBI:58349"/>
    </ligand>
</feature>
<keyword evidence="4" id="KW-0641">Proline biosynthesis</keyword>
<dbReference type="UniPathway" id="UPA00098">
    <property type="reaction ID" value="UER00361"/>
</dbReference>
<dbReference type="PANTHER" id="PTHR11645">
    <property type="entry name" value="PYRROLINE-5-CARBOXYLATE REDUCTASE"/>
    <property type="match status" value="1"/>
</dbReference>
<dbReference type="STRING" id="1414654.BFR47_16405"/>
<evidence type="ECO:0000259" key="8">
    <source>
        <dbReference type="Pfam" id="PF14748"/>
    </source>
</evidence>
<evidence type="ECO:0000313" key="9">
    <source>
        <dbReference type="EMBL" id="OIN07385.1"/>
    </source>
</evidence>
<dbReference type="PIRSF" id="PIRSF000193">
    <property type="entry name" value="Pyrrol-5-carb_rd"/>
    <property type="match status" value="1"/>
</dbReference>
<dbReference type="NCBIfam" id="TIGR00112">
    <property type="entry name" value="proC"/>
    <property type="match status" value="1"/>
</dbReference>
<dbReference type="SUPFAM" id="SSF51735">
    <property type="entry name" value="NAD(P)-binding Rossmann-fold domains"/>
    <property type="match status" value="1"/>
</dbReference>
<dbReference type="Gene3D" id="3.40.50.720">
    <property type="entry name" value="NAD(P)-binding Rossmann-like Domain"/>
    <property type="match status" value="1"/>
</dbReference>
<evidence type="ECO:0000256" key="4">
    <source>
        <dbReference type="HAMAP-Rule" id="MF_01925"/>
    </source>
</evidence>
<dbReference type="AlphaFoldDB" id="A0A1J4QBT5"/>
<dbReference type="EMBL" id="MDKE01000035">
    <property type="protein sequence ID" value="OIN07385.1"/>
    <property type="molecule type" value="Genomic_DNA"/>
</dbReference>
<reference evidence="9 10" key="1">
    <citation type="submission" date="2016-07" db="EMBL/GenBank/DDBJ databases">
        <title>Draft Genome Sequence of Oceanisphaera psychrotolerans, isolated from coastal sediment samples.</title>
        <authorList>
            <person name="Zhuo S."/>
            <person name="Ruan Z."/>
        </authorList>
    </citation>
    <scope>NUCLEOTIDE SEQUENCE [LARGE SCALE GENOMIC DNA]</scope>
    <source>
        <strain evidence="9 10">LAM-WHM-ZC</strain>
    </source>
</reference>
<feature type="domain" description="Pyrroline-5-carboxylate reductase catalytic N-terminal" evidence="7">
    <location>
        <begin position="12"/>
        <end position="107"/>
    </location>
</feature>
<dbReference type="Gene3D" id="1.10.3730.10">
    <property type="entry name" value="ProC C-terminal domain-like"/>
    <property type="match status" value="1"/>
</dbReference>
<dbReference type="InterPro" id="IPR029036">
    <property type="entry name" value="P5CR_dimer"/>
</dbReference>
<protein>
    <recommendedName>
        <fullName evidence="4 5">Pyrroline-5-carboxylate reductase</fullName>
        <shortName evidence="4">P5C reductase</shortName>
        <shortName evidence="4">P5CR</shortName>
        <ecNumber evidence="4 5">1.5.1.2</ecNumber>
    </recommendedName>
    <alternativeName>
        <fullName evidence="4">PCA reductase</fullName>
    </alternativeName>
</protein>
<evidence type="ECO:0000313" key="10">
    <source>
        <dbReference type="Proteomes" id="UP000243073"/>
    </source>
</evidence>
<comment type="catalytic activity">
    <reaction evidence="4">
        <text>L-proline + NADP(+) = (S)-1-pyrroline-5-carboxylate + NADPH + 2 H(+)</text>
        <dbReference type="Rhea" id="RHEA:14109"/>
        <dbReference type="ChEBI" id="CHEBI:15378"/>
        <dbReference type="ChEBI" id="CHEBI:17388"/>
        <dbReference type="ChEBI" id="CHEBI:57783"/>
        <dbReference type="ChEBI" id="CHEBI:58349"/>
        <dbReference type="ChEBI" id="CHEBI:60039"/>
        <dbReference type="EC" id="1.5.1.2"/>
    </reaction>
</comment>
<organism evidence="9 10">
    <name type="scientific">Oceanisphaera psychrotolerans</name>
    <dbReference type="NCBI Taxonomy" id="1414654"/>
    <lineage>
        <taxon>Bacteria</taxon>
        <taxon>Pseudomonadati</taxon>
        <taxon>Pseudomonadota</taxon>
        <taxon>Gammaproteobacteria</taxon>
        <taxon>Aeromonadales</taxon>
        <taxon>Aeromonadaceae</taxon>
        <taxon>Oceanisphaera</taxon>
    </lineage>
</organism>
<comment type="pathway">
    <text evidence="4">Amino-acid biosynthesis; L-proline biosynthesis; L-proline from L-glutamate 5-semialdehyde: step 1/1.</text>
</comment>
<dbReference type="GO" id="GO:0055129">
    <property type="term" value="P:L-proline biosynthetic process"/>
    <property type="evidence" value="ECO:0007669"/>
    <property type="project" value="UniProtKB-UniRule"/>
</dbReference>
<keyword evidence="4" id="KW-0028">Amino-acid biosynthesis</keyword>